<dbReference type="EMBL" id="JAFBDR010000002">
    <property type="protein sequence ID" value="MBM7570146.1"/>
    <property type="molecule type" value="Genomic_DNA"/>
</dbReference>
<dbReference type="Pfam" id="PF02954">
    <property type="entry name" value="HTH_8"/>
    <property type="match status" value="1"/>
</dbReference>
<dbReference type="SUPFAM" id="SSF52540">
    <property type="entry name" value="P-loop containing nucleoside triphosphate hydrolases"/>
    <property type="match status" value="1"/>
</dbReference>
<dbReference type="InterPro" id="IPR010524">
    <property type="entry name" value="Sig_transdc_resp-reg_PrpR_N"/>
</dbReference>
<dbReference type="InterPro" id="IPR027417">
    <property type="entry name" value="P-loop_NTPase"/>
</dbReference>
<proteinExistence type="predicted"/>
<reference evidence="6 7" key="1">
    <citation type="submission" date="2021-01" db="EMBL/GenBank/DDBJ databases">
        <title>Genomic Encyclopedia of Type Strains, Phase IV (KMG-IV): sequencing the most valuable type-strain genomes for metagenomic binning, comparative biology and taxonomic classification.</title>
        <authorList>
            <person name="Goeker M."/>
        </authorList>
    </citation>
    <scope>NUCLEOTIDE SEQUENCE [LARGE SCALE GENOMIC DNA]</scope>
    <source>
        <strain evidence="6 7">DSM 23711</strain>
    </source>
</reference>
<dbReference type="Gene3D" id="1.10.8.60">
    <property type="match status" value="1"/>
</dbReference>
<dbReference type="Pfam" id="PF25601">
    <property type="entry name" value="AAA_lid_14"/>
    <property type="match status" value="1"/>
</dbReference>
<keyword evidence="2" id="KW-0067">ATP-binding</keyword>
<dbReference type="SUPFAM" id="SSF159800">
    <property type="entry name" value="PrpR receptor domain-like"/>
    <property type="match status" value="1"/>
</dbReference>
<keyword evidence="4" id="KW-0804">Transcription</keyword>
<dbReference type="Gene3D" id="3.40.50.10660">
    <property type="entry name" value="PrpR receptor domain-like"/>
    <property type="match status" value="1"/>
</dbReference>
<protein>
    <submittedName>
        <fullName evidence="6">DNA-binding NtrC family response regulator</fullName>
    </submittedName>
</protein>
<organism evidence="6 7">
    <name type="scientific">Aquibacillus albus</name>
    <dbReference type="NCBI Taxonomy" id="1168171"/>
    <lineage>
        <taxon>Bacteria</taxon>
        <taxon>Bacillati</taxon>
        <taxon>Bacillota</taxon>
        <taxon>Bacilli</taxon>
        <taxon>Bacillales</taxon>
        <taxon>Bacillaceae</taxon>
        <taxon>Aquibacillus</taxon>
    </lineage>
</organism>
<dbReference type="Gene3D" id="3.40.50.2300">
    <property type="match status" value="1"/>
</dbReference>
<dbReference type="PROSITE" id="PS50045">
    <property type="entry name" value="SIGMA54_INTERACT_4"/>
    <property type="match status" value="1"/>
</dbReference>
<dbReference type="InterPro" id="IPR009057">
    <property type="entry name" value="Homeodomain-like_sf"/>
</dbReference>
<dbReference type="Gene3D" id="3.40.50.300">
    <property type="entry name" value="P-loop containing nucleotide triphosphate hydrolases"/>
    <property type="match status" value="1"/>
</dbReference>
<feature type="domain" description="Sigma-54 factor interaction" evidence="5">
    <location>
        <begin position="302"/>
        <end position="503"/>
    </location>
</feature>
<evidence type="ECO:0000256" key="2">
    <source>
        <dbReference type="ARBA" id="ARBA00022840"/>
    </source>
</evidence>
<keyword evidence="7" id="KW-1185">Reference proteome</keyword>
<evidence type="ECO:0000256" key="1">
    <source>
        <dbReference type="ARBA" id="ARBA00022741"/>
    </source>
</evidence>
<sequence>MIKALLIAPYSGLAETAKKMTHPKDIKLDIVIGNLEEGVKIARSAEKQGYELIISRGGTASMIQEAVSIPVVHIDITGYDMLRVFTLLRGFENGVALVGYANISEGANTLCNILEYDVKMITINSSEEVRGYLEKLKEENYSVVIGDVITVQVAEEVGLRGVLITSGKEAVMDAFEEGRRVYQYFRKVNHQFDYLRNAFIHTPLPIVLLDKNQKIVEKNLKFEQEIGNDTFLKSSIVSQITNKVLNNGTHWTKIEDEEHSYEVQAFIVNKREHMVGFIIHSSLIHSQNKSMTMIDHVNHVPFIGDSNFARRLRENINQYVQADEPICIVGEPGTGKRTISKLIHFQRYGHDAPMIVVEGKQVTNADIEKIGRKLHRMDKGSLVLRNMETLSVAMQSSIHELIQMNDHIKVIVLGNRTLEELVNQANFSEELYQKISQYPLHIPPLRERKEDIKPFVDYFIAEFHTNEGNETLGIKQEAVEYMFDYKWEYNLSQLKQVVRELTLLSDRNYIELSQVKELLSQYMQEDNDKQDRKALSLQGTLKEIEQQIIHLVLQEEDHNQSKAASRLGINRSTLWRKLKS</sequence>
<accession>A0ABS2MW82</accession>
<evidence type="ECO:0000256" key="3">
    <source>
        <dbReference type="ARBA" id="ARBA00023015"/>
    </source>
</evidence>
<dbReference type="GO" id="GO:0003677">
    <property type="term" value="F:DNA binding"/>
    <property type="evidence" value="ECO:0007669"/>
    <property type="project" value="UniProtKB-KW"/>
</dbReference>
<keyword evidence="1" id="KW-0547">Nucleotide-binding</keyword>
<dbReference type="InterPro" id="IPR058031">
    <property type="entry name" value="AAA_lid_NorR"/>
</dbReference>
<dbReference type="Proteomes" id="UP001296943">
    <property type="component" value="Unassembled WGS sequence"/>
</dbReference>
<keyword evidence="3" id="KW-0805">Transcription regulation</keyword>
<dbReference type="Pfam" id="PF06506">
    <property type="entry name" value="PrpR_N"/>
    <property type="match status" value="1"/>
</dbReference>
<evidence type="ECO:0000313" key="6">
    <source>
        <dbReference type="EMBL" id="MBM7570146.1"/>
    </source>
</evidence>
<name>A0ABS2MW82_9BACI</name>
<dbReference type="SUPFAM" id="SSF46689">
    <property type="entry name" value="Homeodomain-like"/>
    <property type="match status" value="1"/>
</dbReference>
<dbReference type="InterPro" id="IPR002078">
    <property type="entry name" value="Sigma_54_int"/>
</dbReference>
<dbReference type="InterPro" id="IPR002197">
    <property type="entry name" value="HTH_Fis"/>
</dbReference>
<dbReference type="Gene3D" id="1.10.10.60">
    <property type="entry name" value="Homeodomain-like"/>
    <property type="match status" value="1"/>
</dbReference>
<evidence type="ECO:0000259" key="5">
    <source>
        <dbReference type="PROSITE" id="PS50045"/>
    </source>
</evidence>
<evidence type="ECO:0000313" key="7">
    <source>
        <dbReference type="Proteomes" id="UP001296943"/>
    </source>
</evidence>
<gene>
    <name evidence="6" type="ORF">JOC48_000624</name>
</gene>
<evidence type="ECO:0000256" key="4">
    <source>
        <dbReference type="ARBA" id="ARBA00023163"/>
    </source>
</evidence>
<dbReference type="PANTHER" id="PTHR32071">
    <property type="entry name" value="TRANSCRIPTIONAL REGULATORY PROTEIN"/>
    <property type="match status" value="1"/>
</dbReference>
<comment type="caution">
    <text evidence="6">The sequence shown here is derived from an EMBL/GenBank/DDBJ whole genome shotgun (WGS) entry which is preliminary data.</text>
</comment>
<keyword evidence="6" id="KW-0238">DNA-binding</keyword>
<dbReference type="Pfam" id="PF14532">
    <property type="entry name" value="Sigma54_activ_2"/>
    <property type="match status" value="1"/>
</dbReference>
<dbReference type="PRINTS" id="PR01590">
    <property type="entry name" value="HTHFIS"/>
</dbReference>
<dbReference type="RefSeq" id="WP_204497574.1">
    <property type="nucleotide sequence ID" value="NZ_JAFBDR010000002.1"/>
</dbReference>